<gene>
    <name evidence="2" type="ORF">NX722_25640</name>
</gene>
<dbReference type="Proteomes" id="UP001209854">
    <property type="component" value="Unassembled WGS sequence"/>
</dbReference>
<dbReference type="RefSeq" id="WP_262565683.1">
    <property type="nucleotide sequence ID" value="NZ_JAPFCC010000001.1"/>
</dbReference>
<keyword evidence="3" id="KW-1185">Reference proteome</keyword>
<reference evidence="2 3" key="1">
    <citation type="submission" date="2022-10" db="EMBL/GenBank/DDBJ databases">
        <title>High-quality genome sequences of two octocoral-associated bacteria, Endozoicomonas euniceicola EF212 and Endozoicomonas gorgoniicola PS125.</title>
        <authorList>
            <person name="Chiou Y.-J."/>
            <person name="Chen Y.-H."/>
        </authorList>
    </citation>
    <scope>NUCLEOTIDE SEQUENCE [LARGE SCALE GENOMIC DNA]</scope>
    <source>
        <strain evidence="2 3">PS125</strain>
    </source>
</reference>
<proteinExistence type="predicted"/>
<organism evidence="2 3">
    <name type="scientific">Endozoicomonas gorgoniicola</name>
    <dbReference type="NCBI Taxonomy" id="1234144"/>
    <lineage>
        <taxon>Bacteria</taxon>
        <taxon>Pseudomonadati</taxon>
        <taxon>Pseudomonadota</taxon>
        <taxon>Gammaproteobacteria</taxon>
        <taxon>Oceanospirillales</taxon>
        <taxon>Endozoicomonadaceae</taxon>
        <taxon>Endozoicomonas</taxon>
    </lineage>
</organism>
<protein>
    <recommendedName>
        <fullName evidence="1">HipA-like kinase domain-containing protein</fullName>
    </recommendedName>
</protein>
<dbReference type="EMBL" id="JAPFCC010000001">
    <property type="protein sequence ID" value="MCW7555950.1"/>
    <property type="molecule type" value="Genomic_DNA"/>
</dbReference>
<accession>A0ABT3N2T6</accession>
<evidence type="ECO:0000313" key="3">
    <source>
        <dbReference type="Proteomes" id="UP001209854"/>
    </source>
</evidence>
<name>A0ABT3N2T6_9GAMM</name>
<feature type="domain" description="HipA-like kinase" evidence="1">
    <location>
        <begin position="7"/>
        <end position="242"/>
    </location>
</feature>
<comment type="caution">
    <text evidence="2">The sequence shown here is derived from an EMBL/GenBank/DDBJ whole genome shotgun (WGS) entry which is preliminary data.</text>
</comment>
<dbReference type="Pfam" id="PF20613">
    <property type="entry name" value="HipA_2"/>
    <property type="match status" value="1"/>
</dbReference>
<dbReference type="InterPro" id="IPR046748">
    <property type="entry name" value="HipA_2"/>
</dbReference>
<evidence type="ECO:0000313" key="2">
    <source>
        <dbReference type="EMBL" id="MCW7555950.1"/>
    </source>
</evidence>
<evidence type="ECO:0000259" key="1">
    <source>
        <dbReference type="Pfam" id="PF20613"/>
    </source>
</evidence>
<sequence length="243" mass="28125">MEPLVQIEEVLTELKQGYSGVFRCLGADQQYYYVKGHNVGRDDQAREWICGKLAQAFGLPIADFCLAEIDECLHQYLPDSMKKIGSGVCFASREVKHAEWLQPNLIAHKVSAELQSDLLVFDWWVKNGDRNYGNPNLLWVSNEEKLAVIDHNLAFDSEVTEESFFEHHIFSEAKHRIFTDLAHIAEYRDKIAQAISEFQPAVDVIKEVWPWRDLEETRPFELDSAALLAILEEYKNNDFWSMK</sequence>